<dbReference type="EMBL" id="CM001879">
    <property type="protein sequence ID" value="EOX94804.1"/>
    <property type="molecule type" value="Genomic_DNA"/>
</dbReference>
<dbReference type="PANTHER" id="PTHR11439:SF502">
    <property type="entry name" value="SECRETED RXLR EFFECTOR PROTEIN 161-LIKE"/>
    <property type="match status" value="1"/>
</dbReference>
<dbReference type="Proteomes" id="UP000026915">
    <property type="component" value="Chromosome 1"/>
</dbReference>
<feature type="domain" description="Reverse transcriptase Ty1/copia-type" evidence="1">
    <location>
        <begin position="2"/>
        <end position="54"/>
    </location>
</feature>
<accession>A0A061DPR7</accession>
<gene>
    <name evidence="2" type="ORF">TCM_004415</name>
</gene>
<protein>
    <submittedName>
        <fullName evidence="2">DNA/RNA polymerases superfamily protein</fullName>
    </submittedName>
</protein>
<evidence type="ECO:0000313" key="3">
    <source>
        <dbReference type="Proteomes" id="UP000026915"/>
    </source>
</evidence>
<evidence type="ECO:0000313" key="2">
    <source>
        <dbReference type="EMBL" id="EOX94804.1"/>
    </source>
</evidence>
<dbReference type="STRING" id="3641.A0A061DPR7"/>
<evidence type="ECO:0000259" key="1">
    <source>
        <dbReference type="Pfam" id="PF07727"/>
    </source>
</evidence>
<dbReference type="AlphaFoldDB" id="A0A061DPR7"/>
<dbReference type="Gramene" id="EOX94804">
    <property type="protein sequence ID" value="EOX94804"/>
    <property type="gene ID" value="TCM_004415"/>
</dbReference>
<keyword evidence="3" id="KW-1185">Reference proteome</keyword>
<dbReference type="OMA" id="KFHAIRR"/>
<dbReference type="InParanoid" id="A0A061DPR7"/>
<dbReference type="CDD" id="cd09272">
    <property type="entry name" value="RNase_HI_RT_Ty1"/>
    <property type="match status" value="1"/>
</dbReference>
<proteinExistence type="predicted"/>
<reference evidence="2 3" key="1">
    <citation type="journal article" date="2013" name="Genome Biol.">
        <title>The genome sequence of the most widely cultivated cacao type and its use to identify candidate genes regulating pod color.</title>
        <authorList>
            <person name="Motamayor J.C."/>
            <person name="Mockaitis K."/>
            <person name="Schmutz J."/>
            <person name="Haiminen N."/>
            <person name="Iii D.L."/>
            <person name="Cornejo O."/>
            <person name="Findley S.D."/>
            <person name="Zheng P."/>
            <person name="Utro F."/>
            <person name="Royaert S."/>
            <person name="Saski C."/>
            <person name="Jenkins J."/>
            <person name="Podicheti R."/>
            <person name="Zhao M."/>
            <person name="Scheffler B.E."/>
            <person name="Stack J.C."/>
            <person name="Feltus F.A."/>
            <person name="Mustiga G.M."/>
            <person name="Amores F."/>
            <person name="Phillips W."/>
            <person name="Marelli J.P."/>
            <person name="May G.D."/>
            <person name="Shapiro H."/>
            <person name="Ma J."/>
            <person name="Bustamante C.D."/>
            <person name="Schnell R.J."/>
            <person name="Main D."/>
            <person name="Gilbert D."/>
            <person name="Parida L."/>
            <person name="Kuhn D.N."/>
        </authorList>
    </citation>
    <scope>NUCLEOTIDE SEQUENCE [LARGE SCALE GENOMIC DNA]</scope>
    <source>
        <strain evidence="3">cv. Matina 1-6</strain>
    </source>
</reference>
<name>A0A061DPR7_THECC</name>
<dbReference type="Pfam" id="PF07727">
    <property type="entry name" value="RVT_2"/>
    <property type="match status" value="1"/>
</dbReference>
<dbReference type="eggNOG" id="KOG0017">
    <property type="taxonomic scope" value="Eukaryota"/>
</dbReference>
<dbReference type="HOGENOM" id="CLU_001650_6_0_1"/>
<dbReference type="InterPro" id="IPR013103">
    <property type="entry name" value="RVT_2"/>
</dbReference>
<sequence length="268" mass="30735">MKEFEVTDLGEMHYFLGLQFIQRSDYICIHQSKYADEILKKFNMEKCKAVDTPLASNYRLTKDDGTPSAESLMYRSIIGSLLYLTASRPDIMFSASLLSRFMQSPSQTHFAATKRVLRYIKGTIDLGLKFEKKKSFVLMRYCNSDWAGSLYDFKSTSGYCFSLGSAVFSWNSKKQEVVAQSSAEAEYIAAATNHLIWLRKVFHDLGTKHIKVKFHAIRRAVKDEEVDIQHYGTTLQLANIFTKSLSKDQFMFLRYELGICSSNTKEVC</sequence>
<organism evidence="2 3">
    <name type="scientific">Theobroma cacao</name>
    <name type="common">Cacao</name>
    <name type="synonym">Cocoa</name>
    <dbReference type="NCBI Taxonomy" id="3641"/>
    <lineage>
        <taxon>Eukaryota</taxon>
        <taxon>Viridiplantae</taxon>
        <taxon>Streptophyta</taxon>
        <taxon>Embryophyta</taxon>
        <taxon>Tracheophyta</taxon>
        <taxon>Spermatophyta</taxon>
        <taxon>Magnoliopsida</taxon>
        <taxon>eudicotyledons</taxon>
        <taxon>Gunneridae</taxon>
        <taxon>Pentapetalae</taxon>
        <taxon>rosids</taxon>
        <taxon>malvids</taxon>
        <taxon>Malvales</taxon>
        <taxon>Malvaceae</taxon>
        <taxon>Byttnerioideae</taxon>
        <taxon>Theobroma</taxon>
    </lineage>
</organism>
<dbReference type="PANTHER" id="PTHR11439">
    <property type="entry name" value="GAG-POL-RELATED RETROTRANSPOSON"/>
    <property type="match status" value="1"/>
</dbReference>